<accession>A0A9W7BGI9</accession>
<comment type="caution">
    <text evidence="1">The sequence shown here is derived from an EMBL/GenBank/DDBJ whole genome shotgun (WGS) entry which is preliminary data.</text>
</comment>
<dbReference type="CDD" id="cd07067">
    <property type="entry name" value="HP_PGM_like"/>
    <property type="match status" value="1"/>
</dbReference>
<evidence type="ECO:0000313" key="2">
    <source>
        <dbReference type="Proteomes" id="UP001162640"/>
    </source>
</evidence>
<evidence type="ECO:0000313" key="1">
    <source>
        <dbReference type="EMBL" id="GMH85750.1"/>
    </source>
</evidence>
<proteinExistence type="predicted"/>
<dbReference type="Gene3D" id="3.40.50.1240">
    <property type="entry name" value="Phosphoglycerate mutase-like"/>
    <property type="match status" value="1"/>
</dbReference>
<dbReference type="InterPro" id="IPR013078">
    <property type="entry name" value="His_Pase_superF_clade-1"/>
</dbReference>
<sequence length="202" mass="22551">MGVFPSEEDAPREPLLPLLGLLNVPYLVDCPLSPTGVLQTQNLKKWSTSTSFLPTLTSSSPTLIVHSPLQRARKTCLAATGYVTPSSRMNLEDPTMNGVNPGLDNVRVEESELMIEKTPTEWLPGMGGRLDQRLIDFKTWLNTVPEKQVVVVGHSQWFKKILGMTFKFDNCDVWVVKVGEEGEWGQATRMYKGNEVDGENQM</sequence>
<organism evidence="1 2">
    <name type="scientific">Triparma laevis f. inornata</name>
    <dbReference type="NCBI Taxonomy" id="1714386"/>
    <lineage>
        <taxon>Eukaryota</taxon>
        <taxon>Sar</taxon>
        <taxon>Stramenopiles</taxon>
        <taxon>Ochrophyta</taxon>
        <taxon>Bolidophyceae</taxon>
        <taxon>Parmales</taxon>
        <taxon>Triparmaceae</taxon>
        <taxon>Triparma</taxon>
    </lineage>
</organism>
<dbReference type="SUPFAM" id="SSF53254">
    <property type="entry name" value="Phosphoglycerate mutase-like"/>
    <property type="match status" value="1"/>
</dbReference>
<dbReference type="AlphaFoldDB" id="A0A9W7BGI9"/>
<gene>
    <name evidence="1" type="ORF">TL16_g10331</name>
</gene>
<dbReference type="EMBL" id="BLQM01000364">
    <property type="protein sequence ID" value="GMH85750.1"/>
    <property type="molecule type" value="Genomic_DNA"/>
</dbReference>
<protein>
    <recommendedName>
        <fullName evidence="3">Phosphoglycerate mutase</fullName>
    </recommendedName>
</protein>
<reference evidence="2" key="1">
    <citation type="journal article" date="2023" name="Commun. Biol.">
        <title>Genome analysis of Parmales, the sister group of diatoms, reveals the evolutionary specialization of diatoms from phago-mixotrophs to photoautotrophs.</title>
        <authorList>
            <person name="Ban H."/>
            <person name="Sato S."/>
            <person name="Yoshikawa S."/>
            <person name="Yamada K."/>
            <person name="Nakamura Y."/>
            <person name="Ichinomiya M."/>
            <person name="Sato N."/>
            <person name="Blanc-Mathieu R."/>
            <person name="Endo H."/>
            <person name="Kuwata A."/>
            <person name="Ogata H."/>
        </authorList>
    </citation>
    <scope>NUCLEOTIDE SEQUENCE [LARGE SCALE GENOMIC DNA]</scope>
</reference>
<evidence type="ECO:0008006" key="3">
    <source>
        <dbReference type="Google" id="ProtNLM"/>
    </source>
</evidence>
<dbReference type="Proteomes" id="UP001162640">
    <property type="component" value="Unassembled WGS sequence"/>
</dbReference>
<dbReference type="InterPro" id="IPR029033">
    <property type="entry name" value="His_PPase_superfam"/>
</dbReference>
<name>A0A9W7BGI9_9STRA</name>